<evidence type="ECO:0000313" key="4">
    <source>
        <dbReference type="Proteomes" id="UP000008827"/>
    </source>
</evidence>
<reference evidence="3" key="2">
    <citation type="submission" date="2018-02" db="UniProtKB">
        <authorList>
            <consortium name="EnsemblPlants"/>
        </authorList>
    </citation>
    <scope>IDENTIFICATION</scope>
    <source>
        <strain evidence="3">Williams 82</strain>
    </source>
</reference>
<evidence type="ECO:0000256" key="1">
    <source>
        <dbReference type="SAM" id="MobiDB-lite"/>
    </source>
</evidence>
<dbReference type="Proteomes" id="UP000008827">
    <property type="component" value="Chromosome 15"/>
</dbReference>
<reference evidence="2 3" key="1">
    <citation type="journal article" date="2010" name="Nature">
        <title>Genome sequence of the palaeopolyploid soybean.</title>
        <authorList>
            <person name="Schmutz J."/>
            <person name="Cannon S.B."/>
            <person name="Schlueter J."/>
            <person name="Ma J."/>
            <person name="Mitros T."/>
            <person name="Nelson W."/>
            <person name="Hyten D.L."/>
            <person name="Song Q."/>
            <person name="Thelen J.J."/>
            <person name="Cheng J."/>
            <person name="Xu D."/>
            <person name="Hellsten U."/>
            <person name="May G.D."/>
            <person name="Yu Y."/>
            <person name="Sakurai T."/>
            <person name="Umezawa T."/>
            <person name="Bhattacharyya M.K."/>
            <person name="Sandhu D."/>
            <person name="Valliyodan B."/>
            <person name="Lindquist E."/>
            <person name="Peto M."/>
            <person name="Grant D."/>
            <person name="Shu S."/>
            <person name="Goodstein D."/>
            <person name="Barry K."/>
            <person name="Futrell-Griggs M."/>
            <person name="Abernathy B."/>
            <person name="Du J."/>
            <person name="Tian Z."/>
            <person name="Zhu L."/>
            <person name="Gill N."/>
            <person name="Joshi T."/>
            <person name="Libault M."/>
            <person name="Sethuraman A."/>
            <person name="Zhang X.-C."/>
            <person name="Shinozaki K."/>
            <person name="Nguyen H.T."/>
            <person name="Wing R.A."/>
            <person name="Cregan P."/>
            <person name="Specht J."/>
            <person name="Grimwood J."/>
            <person name="Rokhsar D."/>
            <person name="Stacey G."/>
            <person name="Shoemaker R.C."/>
            <person name="Jackson S.A."/>
        </authorList>
    </citation>
    <scope>NUCLEOTIDE SEQUENCE [LARGE SCALE GENOMIC DNA]</scope>
    <source>
        <strain evidence="3">cv. Williams 82</strain>
        <tissue evidence="2">Callus</tissue>
    </source>
</reference>
<sequence>MFGSIDLLDGSSTKTPKRSHSGVGSFQLTTTLPFIINSHTQRVTRLRFFPFLSPWKPVTFYFLPSF</sequence>
<evidence type="ECO:0000313" key="3">
    <source>
        <dbReference type="EnsemblPlants" id="KRH11813"/>
    </source>
</evidence>
<accession>K7MB48</accession>
<name>K7MB48_SOYBN</name>
<dbReference type="AlphaFoldDB" id="K7MB48"/>
<feature type="region of interest" description="Disordered" evidence="1">
    <location>
        <begin position="1"/>
        <end position="24"/>
    </location>
</feature>
<dbReference type="Gramene" id="KRH11813">
    <property type="protein sequence ID" value="KRH11813"/>
    <property type="gene ID" value="GLYMA_15G132300"/>
</dbReference>
<gene>
    <name evidence="2" type="ORF">GLYMA_15G132300</name>
</gene>
<dbReference type="PaxDb" id="3847-GLYMA15G13980.1"/>
<proteinExistence type="predicted"/>
<reference evidence="2" key="3">
    <citation type="submission" date="2018-07" db="EMBL/GenBank/DDBJ databases">
        <title>WGS assembly of Glycine max.</title>
        <authorList>
            <person name="Schmutz J."/>
            <person name="Cannon S."/>
            <person name="Schlueter J."/>
            <person name="Ma J."/>
            <person name="Mitros T."/>
            <person name="Nelson W."/>
            <person name="Hyten D."/>
            <person name="Song Q."/>
            <person name="Thelen J."/>
            <person name="Cheng J."/>
            <person name="Xu D."/>
            <person name="Hellsten U."/>
            <person name="May G."/>
            <person name="Yu Y."/>
            <person name="Sakurai T."/>
            <person name="Umezawa T."/>
            <person name="Bhattacharyya M."/>
            <person name="Sandhu D."/>
            <person name="Valliyodan B."/>
            <person name="Lindquist E."/>
            <person name="Peto M."/>
            <person name="Grant D."/>
            <person name="Shu S."/>
            <person name="Goodstein D."/>
            <person name="Barry K."/>
            <person name="Futrell-Griggs M."/>
            <person name="Abernathy B."/>
            <person name="Du J."/>
            <person name="Tian Z."/>
            <person name="Zhu L."/>
            <person name="Gill N."/>
            <person name="Joshi T."/>
            <person name="Libault M."/>
            <person name="Sethuraman A."/>
            <person name="Zhang X."/>
            <person name="Shinozaki K."/>
            <person name="Nguyen H."/>
            <person name="Wing R."/>
            <person name="Cregan P."/>
            <person name="Specht J."/>
            <person name="Grimwood J."/>
            <person name="Rokhsar D."/>
            <person name="Stacey G."/>
            <person name="Shoemaker R."/>
            <person name="Jackson S."/>
        </authorList>
    </citation>
    <scope>NUCLEOTIDE SEQUENCE</scope>
    <source>
        <tissue evidence="2">Callus</tissue>
    </source>
</reference>
<dbReference type="HOGENOM" id="CLU_2836281_0_0_1"/>
<protein>
    <submittedName>
        <fullName evidence="2 3">Uncharacterized protein</fullName>
    </submittedName>
</protein>
<dbReference type="EnsemblPlants" id="KRH11813">
    <property type="protein sequence ID" value="KRH11813"/>
    <property type="gene ID" value="GLYMA_15G132300"/>
</dbReference>
<dbReference type="InParanoid" id="K7MB48"/>
<dbReference type="EMBL" id="CM000848">
    <property type="protein sequence ID" value="KRH11813.1"/>
    <property type="molecule type" value="Genomic_DNA"/>
</dbReference>
<evidence type="ECO:0000313" key="2">
    <source>
        <dbReference type="EMBL" id="KRH11813.1"/>
    </source>
</evidence>
<organism evidence="3">
    <name type="scientific">Glycine max</name>
    <name type="common">Soybean</name>
    <name type="synonym">Glycine hispida</name>
    <dbReference type="NCBI Taxonomy" id="3847"/>
    <lineage>
        <taxon>Eukaryota</taxon>
        <taxon>Viridiplantae</taxon>
        <taxon>Streptophyta</taxon>
        <taxon>Embryophyta</taxon>
        <taxon>Tracheophyta</taxon>
        <taxon>Spermatophyta</taxon>
        <taxon>Magnoliopsida</taxon>
        <taxon>eudicotyledons</taxon>
        <taxon>Gunneridae</taxon>
        <taxon>Pentapetalae</taxon>
        <taxon>rosids</taxon>
        <taxon>fabids</taxon>
        <taxon>Fabales</taxon>
        <taxon>Fabaceae</taxon>
        <taxon>Papilionoideae</taxon>
        <taxon>50 kb inversion clade</taxon>
        <taxon>NPAAA clade</taxon>
        <taxon>indigoferoid/millettioid clade</taxon>
        <taxon>Phaseoleae</taxon>
        <taxon>Glycine</taxon>
        <taxon>Glycine subgen. Soja</taxon>
    </lineage>
</organism>
<keyword evidence="4" id="KW-1185">Reference proteome</keyword>